<evidence type="ECO:0008006" key="13">
    <source>
        <dbReference type="Google" id="ProtNLM"/>
    </source>
</evidence>
<dbReference type="PANTHER" id="PTHR45624:SF9">
    <property type="entry name" value="CARRIER PROTEIN, PUTATIVE (AFU_ORTHOLOGUE AFUA_4G06390)-RELATED"/>
    <property type="match status" value="1"/>
</dbReference>
<dbReference type="InterPro" id="IPR018108">
    <property type="entry name" value="MCP_transmembrane"/>
</dbReference>
<protein>
    <recommendedName>
        <fullName evidence="13">Mitochondrial carrier</fullName>
    </recommendedName>
</protein>
<keyword evidence="5" id="KW-0677">Repeat</keyword>
<reference evidence="11" key="1">
    <citation type="submission" date="2023-03" db="EMBL/GenBank/DDBJ databases">
        <title>Mating type loci evolution in Malassezia.</title>
        <authorList>
            <person name="Coelho M.A."/>
        </authorList>
    </citation>
    <scope>NUCLEOTIDE SEQUENCE</scope>
    <source>
        <strain evidence="11">CBS 7876</strain>
    </source>
</reference>
<dbReference type="GO" id="GO:0031966">
    <property type="term" value="C:mitochondrial membrane"/>
    <property type="evidence" value="ECO:0007669"/>
    <property type="project" value="UniProtKB-SubCell"/>
</dbReference>
<keyword evidence="6" id="KW-1133">Transmembrane helix</keyword>
<evidence type="ECO:0000256" key="4">
    <source>
        <dbReference type="ARBA" id="ARBA00022692"/>
    </source>
</evidence>
<dbReference type="AlphaFoldDB" id="A0AAF0IRP0"/>
<keyword evidence="12" id="KW-1185">Reference proteome</keyword>
<feature type="repeat" description="Solcar" evidence="9">
    <location>
        <begin position="21"/>
        <end position="103"/>
    </location>
</feature>
<evidence type="ECO:0000256" key="6">
    <source>
        <dbReference type="ARBA" id="ARBA00022989"/>
    </source>
</evidence>
<sequence>MPESRRESPYQRQINQLYAYLHAHPTLATAGPASLVSTLASFPFDSIKSRLQVKEYPSAWACARAVMREEGVRGLFRGASIPLITITFVRTSSFSIYTGTKAWLDAHWGKNTKGELWRTALYGGLGGMTSGTVISCGSAPFELVKVQRQLEFLIASQRQKAAGQSNAVFKPQSGFRAALDIYRTHGGLRGFYLGFPLHLSRDTLGSALYFGIYDTLRAVANQLEARKQTMGLPGPVVSFLIGSSAGMLSWLLVYPVDLLKTQIQRDALAGAPRTSASLVFKKLVAVPEHGTTSRFAIGGVPLSHIARLYRGLGISAVRSFISHGITWMMIETISKHLKEVQQTKSFAAVLLDYLEYQ</sequence>
<dbReference type="Proteomes" id="UP001214603">
    <property type="component" value="Chromosome 2"/>
</dbReference>
<keyword evidence="8 9" id="KW-0472">Membrane</keyword>
<comment type="subcellular location">
    <subcellularLocation>
        <location evidence="1">Mitochondrion membrane</location>
        <topology evidence="1">Multi-pass membrane protein</topology>
    </subcellularLocation>
</comment>
<gene>
    <name evidence="11" type="ORF">MOBT1_001465</name>
</gene>
<evidence type="ECO:0000256" key="3">
    <source>
        <dbReference type="ARBA" id="ARBA00022448"/>
    </source>
</evidence>
<organism evidence="11 12">
    <name type="scientific">Malassezia obtusa</name>
    <dbReference type="NCBI Taxonomy" id="76774"/>
    <lineage>
        <taxon>Eukaryota</taxon>
        <taxon>Fungi</taxon>
        <taxon>Dikarya</taxon>
        <taxon>Basidiomycota</taxon>
        <taxon>Ustilaginomycotina</taxon>
        <taxon>Malasseziomycetes</taxon>
        <taxon>Malasseziales</taxon>
        <taxon>Malasseziaceae</taxon>
        <taxon>Malassezia</taxon>
    </lineage>
</organism>
<feature type="repeat" description="Solcar" evidence="9">
    <location>
        <begin position="233"/>
        <end position="336"/>
    </location>
</feature>
<dbReference type="SUPFAM" id="SSF103506">
    <property type="entry name" value="Mitochondrial carrier"/>
    <property type="match status" value="1"/>
</dbReference>
<keyword evidence="4 9" id="KW-0812">Transmembrane</keyword>
<evidence type="ECO:0000256" key="1">
    <source>
        <dbReference type="ARBA" id="ARBA00004225"/>
    </source>
</evidence>
<name>A0AAF0IRP0_9BASI</name>
<evidence type="ECO:0000256" key="10">
    <source>
        <dbReference type="RuleBase" id="RU000488"/>
    </source>
</evidence>
<evidence type="ECO:0000256" key="8">
    <source>
        <dbReference type="ARBA" id="ARBA00023136"/>
    </source>
</evidence>
<evidence type="ECO:0000256" key="9">
    <source>
        <dbReference type="PROSITE-ProRule" id="PRU00282"/>
    </source>
</evidence>
<evidence type="ECO:0000313" key="12">
    <source>
        <dbReference type="Proteomes" id="UP001214603"/>
    </source>
</evidence>
<keyword evidence="7" id="KW-0496">Mitochondrion</keyword>
<dbReference type="EMBL" id="CP119935">
    <property type="protein sequence ID" value="WFD02780.1"/>
    <property type="molecule type" value="Genomic_DNA"/>
</dbReference>
<dbReference type="InterPro" id="IPR050567">
    <property type="entry name" value="Mitochondrial_Carrier"/>
</dbReference>
<dbReference type="InterPro" id="IPR023395">
    <property type="entry name" value="MCP_dom_sf"/>
</dbReference>
<feature type="repeat" description="Solcar" evidence="9">
    <location>
        <begin position="118"/>
        <end position="219"/>
    </location>
</feature>
<dbReference type="PANTHER" id="PTHR45624">
    <property type="entry name" value="MITOCHONDRIAL BASIC AMINO ACIDS TRANSPORTER-RELATED"/>
    <property type="match status" value="1"/>
</dbReference>
<evidence type="ECO:0000313" key="11">
    <source>
        <dbReference type="EMBL" id="WFD02780.1"/>
    </source>
</evidence>
<evidence type="ECO:0000256" key="5">
    <source>
        <dbReference type="ARBA" id="ARBA00022737"/>
    </source>
</evidence>
<keyword evidence="3 10" id="KW-0813">Transport</keyword>
<accession>A0AAF0IRP0</accession>
<dbReference type="Gene3D" id="1.50.40.10">
    <property type="entry name" value="Mitochondrial carrier domain"/>
    <property type="match status" value="1"/>
</dbReference>
<dbReference type="Pfam" id="PF00153">
    <property type="entry name" value="Mito_carr"/>
    <property type="match status" value="3"/>
</dbReference>
<proteinExistence type="inferred from homology"/>
<dbReference type="PROSITE" id="PS50920">
    <property type="entry name" value="SOLCAR"/>
    <property type="match status" value="3"/>
</dbReference>
<dbReference type="GO" id="GO:0022857">
    <property type="term" value="F:transmembrane transporter activity"/>
    <property type="evidence" value="ECO:0007669"/>
    <property type="project" value="TreeGrafter"/>
</dbReference>
<comment type="similarity">
    <text evidence="2 10">Belongs to the mitochondrial carrier (TC 2.A.29) family.</text>
</comment>
<evidence type="ECO:0000256" key="2">
    <source>
        <dbReference type="ARBA" id="ARBA00006375"/>
    </source>
</evidence>
<evidence type="ECO:0000256" key="7">
    <source>
        <dbReference type="ARBA" id="ARBA00023128"/>
    </source>
</evidence>